<organism evidence="2 3">
    <name type="scientific">Porphyromonas somerae</name>
    <dbReference type="NCBI Taxonomy" id="322095"/>
    <lineage>
        <taxon>Bacteria</taxon>
        <taxon>Pseudomonadati</taxon>
        <taxon>Bacteroidota</taxon>
        <taxon>Bacteroidia</taxon>
        <taxon>Bacteroidales</taxon>
        <taxon>Porphyromonadaceae</taxon>
        <taxon>Porphyromonas</taxon>
    </lineage>
</organism>
<dbReference type="EMBL" id="LSDK01000140">
    <property type="protein sequence ID" value="KXB73341.1"/>
    <property type="molecule type" value="Genomic_DNA"/>
</dbReference>
<evidence type="ECO:0000313" key="3">
    <source>
        <dbReference type="Proteomes" id="UP000070224"/>
    </source>
</evidence>
<feature type="region of interest" description="Disordered" evidence="1">
    <location>
        <begin position="1"/>
        <end position="58"/>
    </location>
</feature>
<name>A0A134B095_9PORP</name>
<gene>
    <name evidence="2" type="ORF">HMPREF3185_02083</name>
</gene>
<protein>
    <submittedName>
        <fullName evidence="2">Uncharacterized protein</fullName>
    </submittedName>
</protein>
<proteinExistence type="predicted"/>
<dbReference type="Proteomes" id="UP000070224">
    <property type="component" value="Unassembled WGS sequence"/>
</dbReference>
<reference evidence="3" key="1">
    <citation type="submission" date="2016-01" db="EMBL/GenBank/DDBJ databases">
        <authorList>
            <person name="Mitreva M."/>
            <person name="Pepin K.H."/>
            <person name="Mihindukulasuriya K.A."/>
            <person name="Fulton R."/>
            <person name="Fronick C."/>
            <person name="O'Laughlin M."/>
            <person name="Miner T."/>
            <person name="Herter B."/>
            <person name="Rosa B.A."/>
            <person name="Cordes M."/>
            <person name="Tomlinson C."/>
            <person name="Wollam A."/>
            <person name="Palsikar V.B."/>
            <person name="Mardis E.R."/>
            <person name="Wilson R.K."/>
        </authorList>
    </citation>
    <scope>NUCLEOTIDE SEQUENCE [LARGE SCALE GENOMIC DNA]</scope>
    <source>
        <strain evidence="3">KA00683</strain>
    </source>
</reference>
<accession>A0A134B095</accession>
<sequence>MINRANNLHHALLEHPTPCSSSSTPAPRRSCFLLPPKAFAPPSSREGGAKRLGLAVAD</sequence>
<comment type="caution">
    <text evidence="2">The sequence shown here is derived from an EMBL/GenBank/DDBJ whole genome shotgun (WGS) entry which is preliminary data.</text>
</comment>
<keyword evidence="3" id="KW-1185">Reference proteome</keyword>
<dbReference type="AlphaFoldDB" id="A0A134B095"/>
<evidence type="ECO:0000256" key="1">
    <source>
        <dbReference type="SAM" id="MobiDB-lite"/>
    </source>
</evidence>
<feature type="compositionally biased region" description="Low complexity" evidence="1">
    <location>
        <begin position="16"/>
        <end position="31"/>
    </location>
</feature>
<evidence type="ECO:0000313" key="2">
    <source>
        <dbReference type="EMBL" id="KXB73341.1"/>
    </source>
</evidence>